<dbReference type="Proteomes" id="UP001302812">
    <property type="component" value="Unassembled WGS sequence"/>
</dbReference>
<comment type="caution">
    <text evidence="1">The sequence shown here is derived from an EMBL/GenBank/DDBJ whole genome shotgun (WGS) entry which is preliminary data.</text>
</comment>
<sequence length="157" mass="17783">MADNENVGNNNCVADLLTSLTSEEYSRHVYDFVCWCVGKTRRTRAYVALPRLETGGDFEHWDMCLRASLGPLYDIHVGAEAPAKEPKNKDSQEWRDWKQDRHDVFDLIMASIQLSDLADRMDEADWRMEVMNPRHTNEMVYKVLGSGQGGGKGGQSG</sequence>
<accession>A0AAN6T900</accession>
<dbReference type="AlphaFoldDB" id="A0AAN6T900"/>
<reference evidence="1" key="2">
    <citation type="submission" date="2023-05" db="EMBL/GenBank/DDBJ databases">
        <authorList>
            <consortium name="Lawrence Berkeley National Laboratory"/>
            <person name="Steindorff A."/>
            <person name="Hensen N."/>
            <person name="Bonometti L."/>
            <person name="Westerberg I."/>
            <person name="Brannstrom I.O."/>
            <person name="Guillou S."/>
            <person name="Cros-Aarteil S."/>
            <person name="Calhoun S."/>
            <person name="Haridas S."/>
            <person name="Kuo A."/>
            <person name="Mondo S."/>
            <person name="Pangilinan J."/>
            <person name="Riley R."/>
            <person name="Labutti K."/>
            <person name="Andreopoulos B."/>
            <person name="Lipzen A."/>
            <person name="Chen C."/>
            <person name="Yanf M."/>
            <person name="Daum C."/>
            <person name="Ng V."/>
            <person name="Clum A."/>
            <person name="Ohm R."/>
            <person name="Martin F."/>
            <person name="Silar P."/>
            <person name="Natvig D."/>
            <person name="Lalanne C."/>
            <person name="Gautier V."/>
            <person name="Ament-Velasquez S.L."/>
            <person name="Kruys A."/>
            <person name="Hutchinson M.I."/>
            <person name="Powell A.J."/>
            <person name="Barry K."/>
            <person name="Miller A.N."/>
            <person name="Grigoriev I.V."/>
            <person name="Debuchy R."/>
            <person name="Gladieux P."/>
            <person name="Thoren M.H."/>
            <person name="Johannesson H."/>
        </authorList>
    </citation>
    <scope>NUCLEOTIDE SEQUENCE</scope>
    <source>
        <strain evidence="1">CBS 508.74</strain>
    </source>
</reference>
<dbReference type="RefSeq" id="XP_064666301.1">
    <property type="nucleotide sequence ID" value="XM_064809592.1"/>
</dbReference>
<keyword evidence="2" id="KW-1185">Reference proteome</keyword>
<reference evidence="1" key="1">
    <citation type="journal article" date="2023" name="Mol. Phylogenet. Evol.">
        <title>Genome-scale phylogeny and comparative genomics of the fungal order Sordariales.</title>
        <authorList>
            <person name="Hensen N."/>
            <person name="Bonometti L."/>
            <person name="Westerberg I."/>
            <person name="Brannstrom I.O."/>
            <person name="Guillou S."/>
            <person name="Cros-Aarteil S."/>
            <person name="Calhoun S."/>
            <person name="Haridas S."/>
            <person name="Kuo A."/>
            <person name="Mondo S."/>
            <person name="Pangilinan J."/>
            <person name="Riley R."/>
            <person name="LaButti K."/>
            <person name="Andreopoulos B."/>
            <person name="Lipzen A."/>
            <person name="Chen C."/>
            <person name="Yan M."/>
            <person name="Daum C."/>
            <person name="Ng V."/>
            <person name="Clum A."/>
            <person name="Steindorff A."/>
            <person name="Ohm R.A."/>
            <person name="Martin F."/>
            <person name="Silar P."/>
            <person name="Natvig D.O."/>
            <person name="Lalanne C."/>
            <person name="Gautier V."/>
            <person name="Ament-Velasquez S.L."/>
            <person name="Kruys A."/>
            <person name="Hutchinson M.I."/>
            <person name="Powell A.J."/>
            <person name="Barry K."/>
            <person name="Miller A.N."/>
            <person name="Grigoriev I.V."/>
            <person name="Debuchy R."/>
            <person name="Gladieux P."/>
            <person name="Hiltunen Thoren M."/>
            <person name="Johannesson H."/>
        </authorList>
    </citation>
    <scope>NUCLEOTIDE SEQUENCE</scope>
    <source>
        <strain evidence="1">CBS 508.74</strain>
    </source>
</reference>
<evidence type="ECO:0000313" key="1">
    <source>
        <dbReference type="EMBL" id="KAK4108731.1"/>
    </source>
</evidence>
<evidence type="ECO:0000313" key="2">
    <source>
        <dbReference type="Proteomes" id="UP001302812"/>
    </source>
</evidence>
<dbReference type="EMBL" id="MU853361">
    <property type="protein sequence ID" value="KAK4108731.1"/>
    <property type="molecule type" value="Genomic_DNA"/>
</dbReference>
<organism evidence="1 2">
    <name type="scientific">Canariomyces notabilis</name>
    <dbReference type="NCBI Taxonomy" id="2074819"/>
    <lineage>
        <taxon>Eukaryota</taxon>
        <taxon>Fungi</taxon>
        <taxon>Dikarya</taxon>
        <taxon>Ascomycota</taxon>
        <taxon>Pezizomycotina</taxon>
        <taxon>Sordariomycetes</taxon>
        <taxon>Sordariomycetidae</taxon>
        <taxon>Sordariales</taxon>
        <taxon>Chaetomiaceae</taxon>
        <taxon>Canariomyces</taxon>
    </lineage>
</organism>
<name>A0AAN6T900_9PEZI</name>
<proteinExistence type="predicted"/>
<gene>
    <name evidence="1" type="ORF">N656DRAFT_419705</name>
</gene>
<dbReference type="GeneID" id="89933716"/>
<protein>
    <submittedName>
        <fullName evidence="1">Uncharacterized protein</fullName>
    </submittedName>
</protein>